<organism evidence="1 2">
    <name type="scientific">Parasedimentitalea psychrophila</name>
    <dbReference type="NCBI Taxonomy" id="2997337"/>
    <lineage>
        <taxon>Bacteria</taxon>
        <taxon>Pseudomonadati</taxon>
        <taxon>Pseudomonadota</taxon>
        <taxon>Alphaproteobacteria</taxon>
        <taxon>Rhodobacterales</taxon>
        <taxon>Paracoccaceae</taxon>
        <taxon>Parasedimentitalea</taxon>
    </lineage>
</organism>
<gene>
    <name evidence="1" type="ORF">QPJ95_14190</name>
</gene>
<proteinExistence type="predicted"/>
<dbReference type="KEGG" id="ppso:QPJ95_14190"/>
<accession>A0A9Y2P151</accession>
<evidence type="ECO:0000313" key="1">
    <source>
        <dbReference type="EMBL" id="WIY23792.1"/>
    </source>
</evidence>
<dbReference type="AlphaFoldDB" id="A0A9Y2P151"/>
<dbReference type="RefSeq" id="WP_270920406.1">
    <property type="nucleotide sequence ID" value="NZ_CP127247.1"/>
</dbReference>
<protein>
    <submittedName>
        <fullName evidence="1">Uncharacterized protein</fullName>
    </submittedName>
</protein>
<evidence type="ECO:0000313" key="2">
    <source>
        <dbReference type="Proteomes" id="UP001238334"/>
    </source>
</evidence>
<dbReference type="Proteomes" id="UP001238334">
    <property type="component" value="Chromosome"/>
</dbReference>
<sequence length="141" mass="15223">MPAEDIQTTHYIFSKATGFYVGEVLGSAAQIAQNADWEVRLAPPEPVVSTDPSDYPLTPAQFGWLLAKSGLEDDTETVLTAAKASDRDLYAELKFNLSQNAFRFEVTMGLVAQMIALGALADTPAVSEATIGDLWLLAKDK</sequence>
<reference evidence="1 2" key="1">
    <citation type="submission" date="2023-06" db="EMBL/GenBank/DDBJ databases">
        <title>Parasedimentitalea psychrophila sp. nov., a psychrophilic bacterium isolated from deep-sea sediment.</title>
        <authorList>
            <person name="Li A."/>
        </authorList>
    </citation>
    <scope>NUCLEOTIDE SEQUENCE [LARGE SCALE GENOMIC DNA]</scope>
    <source>
        <strain evidence="1 2">QS115</strain>
    </source>
</reference>
<name>A0A9Y2P151_9RHOB</name>
<dbReference type="EMBL" id="CP127247">
    <property type="protein sequence ID" value="WIY23792.1"/>
    <property type="molecule type" value="Genomic_DNA"/>
</dbReference>
<keyword evidence="2" id="KW-1185">Reference proteome</keyword>